<dbReference type="GO" id="GO:0032259">
    <property type="term" value="P:methylation"/>
    <property type="evidence" value="ECO:0007669"/>
    <property type="project" value="UniProtKB-KW"/>
</dbReference>
<comment type="function">
    <text evidence="9">Involved in the cellular defense against the biological effects of O6-methylguanine (O6-MeG) and O4-methylthymine (O4-MeT) in DNA. Repairs the methylated nucleobase in DNA by stoichiometrically transferring the methyl group to a cysteine residue in the enzyme. This is a suicide reaction: the enzyme is irreversibly inactivated.</text>
</comment>
<reference evidence="12" key="1">
    <citation type="submission" date="2020-12" db="EMBL/GenBank/DDBJ databases">
        <title>Leucobacter sp. CAS2, isolated from Chromium sludge.</title>
        <authorList>
            <person name="Xu Z."/>
        </authorList>
    </citation>
    <scope>NUCLEOTIDE SEQUENCE</scope>
    <source>
        <strain evidence="12">CSA2</strain>
    </source>
</reference>
<sequence>MDTRHIRAETTIGELEIVADGPAITGIYFPNHAKHPGAGSLGVRTSEERDPLLSRTAQQIREYLAHSRRSFDVPIAPAGDETSQRIWSLLTEIPYGSTVTYGQIAETLGDRSLAQRVGQAVGRNPISIIVPCHRVVGAGGALTGYAGGLERKRILLELEEPAEAAAERLF</sequence>
<feature type="domain" description="Methylguanine DNA methyltransferase ribonuclease-like" evidence="11">
    <location>
        <begin position="9"/>
        <end position="76"/>
    </location>
</feature>
<dbReference type="HAMAP" id="MF_00772">
    <property type="entry name" value="OGT"/>
    <property type="match status" value="1"/>
</dbReference>
<dbReference type="AlphaFoldDB" id="A0A934QCD4"/>
<evidence type="ECO:0000256" key="4">
    <source>
        <dbReference type="ARBA" id="ARBA00022603"/>
    </source>
</evidence>
<evidence type="ECO:0000256" key="2">
    <source>
        <dbReference type="ARBA" id="ARBA00008711"/>
    </source>
</evidence>
<feature type="domain" description="Methylated-DNA-[protein]-cysteine S-methyltransferase DNA binding" evidence="10">
    <location>
        <begin position="83"/>
        <end position="160"/>
    </location>
</feature>
<dbReference type="Proteomes" id="UP000618733">
    <property type="component" value="Unassembled WGS sequence"/>
</dbReference>
<dbReference type="Gene3D" id="1.10.10.10">
    <property type="entry name" value="Winged helix-like DNA-binding domain superfamily/Winged helix DNA-binding domain"/>
    <property type="match status" value="1"/>
</dbReference>
<proteinExistence type="inferred from homology"/>
<evidence type="ECO:0000259" key="11">
    <source>
        <dbReference type="Pfam" id="PF02870"/>
    </source>
</evidence>
<dbReference type="InterPro" id="IPR008332">
    <property type="entry name" value="MethylG_MeTrfase_N"/>
</dbReference>
<dbReference type="GO" id="GO:0003908">
    <property type="term" value="F:methylated-DNA-[protein]-cysteine S-methyltransferase activity"/>
    <property type="evidence" value="ECO:0007669"/>
    <property type="project" value="UniProtKB-UniRule"/>
</dbReference>
<dbReference type="Gene3D" id="3.30.160.70">
    <property type="entry name" value="Methylated DNA-protein cysteine methyltransferase domain"/>
    <property type="match status" value="1"/>
</dbReference>
<dbReference type="InterPro" id="IPR023546">
    <property type="entry name" value="MGMT"/>
</dbReference>
<evidence type="ECO:0000259" key="10">
    <source>
        <dbReference type="Pfam" id="PF01035"/>
    </source>
</evidence>
<dbReference type="NCBIfam" id="TIGR00589">
    <property type="entry name" value="ogt"/>
    <property type="match status" value="1"/>
</dbReference>
<keyword evidence="3 9" id="KW-0963">Cytoplasm</keyword>
<dbReference type="EMBL" id="JAEHOI010000007">
    <property type="protein sequence ID" value="MBK0422066.1"/>
    <property type="molecule type" value="Genomic_DNA"/>
</dbReference>
<dbReference type="PROSITE" id="PS00374">
    <property type="entry name" value="MGMT"/>
    <property type="match status" value="1"/>
</dbReference>
<comment type="caution">
    <text evidence="12">The sequence shown here is derived from an EMBL/GenBank/DDBJ whole genome shotgun (WGS) entry which is preliminary data.</text>
</comment>
<dbReference type="InterPro" id="IPR014048">
    <property type="entry name" value="MethylDNA_cys_MeTrfase_DNA-bd"/>
</dbReference>
<dbReference type="InterPro" id="IPR036217">
    <property type="entry name" value="MethylDNA_cys_MeTrfase_DNAb"/>
</dbReference>
<keyword evidence="13" id="KW-1185">Reference proteome</keyword>
<comment type="catalytic activity">
    <reaction evidence="8 9">
        <text>a 6-O-methyl-2'-deoxyguanosine in DNA + L-cysteinyl-[protein] = S-methyl-L-cysteinyl-[protein] + a 2'-deoxyguanosine in DNA</text>
        <dbReference type="Rhea" id="RHEA:24000"/>
        <dbReference type="Rhea" id="RHEA-COMP:10131"/>
        <dbReference type="Rhea" id="RHEA-COMP:10132"/>
        <dbReference type="Rhea" id="RHEA-COMP:11367"/>
        <dbReference type="Rhea" id="RHEA-COMP:11368"/>
        <dbReference type="ChEBI" id="CHEBI:29950"/>
        <dbReference type="ChEBI" id="CHEBI:82612"/>
        <dbReference type="ChEBI" id="CHEBI:85445"/>
        <dbReference type="ChEBI" id="CHEBI:85448"/>
        <dbReference type="EC" id="2.1.1.63"/>
    </reaction>
</comment>
<dbReference type="GO" id="GO:0005737">
    <property type="term" value="C:cytoplasm"/>
    <property type="evidence" value="ECO:0007669"/>
    <property type="project" value="UniProtKB-SubCell"/>
</dbReference>
<protein>
    <recommendedName>
        <fullName evidence="9">Methylated-DNA--protein-cysteine methyltransferase</fullName>
        <ecNumber evidence="9">2.1.1.63</ecNumber>
    </recommendedName>
    <alternativeName>
        <fullName evidence="9">6-O-methylguanine-DNA methyltransferase</fullName>
        <shortName evidence="9">MGMT</shortName>
    </alternativeName>
    <alternativeName>
        <fullName evidence="9">O-6-methylguanine-DNA-alkyltransferase</fullName>
    </alternativeName>
</protein>
<evidence type="ECO:0000256" key="5">
    <source>
        <dbReference type="ARBA" id="ARBA00022679"/>
    </source>
</evidence>
<feature type="active site" description="Nucleophile; methyl group acceptor" evidence="9">
    <location>
        <position position="132"/>
    </location>
</feature>
<name>A0A934QCD4_9MICO</name>
<evidence type="ECO:0000313" key="12">
    <source>
        <dbReference type="EMBL" id="MBK0422066.1"/>
    </source>
</evidence>
<dbReference type="FunFam" id="1.10.10.10:FF:000214">
    <property type="entry name" value="Methylated-DNA--protein-cysteine methyltransferase"/>
    <property type="match status" value="1"/>
</dbReference>
<dbReference type="GO" id="GO:0006307">
    <property type="term" value="P:DNA alkylation repair"/>
    <property type="evidence" value="ECO:0007669"/>
    <property type="project" value="UniProtKB-UniRule"/>
</dbReference>
<dbReference type="PANTHER" id="PTHR10815:SF5">
    <property type="entry name" value="METHYLATED-DNA--PROTEIN-CYSTEINE METHYLTRANSFERASE"/>
    <property type="match status" value="1"/>
</dbReference>
<keyword evidence="5 9" id="KW-0808">Transferase</keyword>
<evidence type="ECO:0000256" key="7">
    <source>
        <dbReference type="ARBA" id="ARBA00023204"/>
    </source>
</evidence>
<evidence type="ECO:0000256" key="3">
    <source>
        <dbReference type="ARBA" id="ARBA00022490"/>
    </source>
</evidence>
<dbReference type="Pfam" id="PF02870">
    <property type="entry name" value="Methyltransf_1N"/>
    <property type="match status" value="1"/>
</dbReference>
<dbReference type="InterPro" id="IPR036631">
    <property type="entry name" value="MGMT_N_sf"/>
</dbReference>
<keyword evidence="6 9" id="KW-0227">DNA damage</keyword>
<comment type="similarity">
    <text evidence="2 9">Belongs to the MGMT family.</text>
</comment>
<accession>A0A934QCD4</accession>
<evidence type="ECO:0000256" key="1">
    <source>
        <dbReference type="ARBA" id="ARBA00001286"/>
    </source>
</evidence>
<keyword evidence="7 9" id="KW-0234">DNA repair</keyword>
<dbReference type="SUPFAM" id="SSF53155">
    <property type="entry name" value="Methylated DNA-protein cysteine methyltransferase domain"/>
    <property type="match status" value="1"/>
</dbReference>
<dbReference type="CDD" id="cd06445">
    <property type="entry name" value="ATase"/>
    <property type="match status" value="1"/>
</dbReference>
<comment type="miscellaneous">
    <text evidence="9">This enzyme catalyzes only one turnover and therefore is not strictly catalytic. According to one definition, an enzyme is a biocatalyst that acts repeatedly and over many reaction cycles.</text>
</comment>
<dbReference type="SUPFAM" id="SSF46767">
    <property type="entry name" value="Methylated DNA-protein cysteine methyltransferase, C-terminal domain"/>
    <property type="match status" value="1"/>
</dbReference>
<evidence type="ECO:0000256" key="8">
    <source>
        <dbReference type="ARBA" id="ARBA00049348"/>
    </source>
</evidence>
<dbReference type="PANTHER" id="PTHR10815">
    <property type="entry name" value="METHYLATED-DNA--PROTEIN-CYSTEINE METHYLTRANSFERASE"/>
    <property type="match status" value="1"/>
</dbReference>
<evidence type="ECO:0000313" key="13">
    <source>
        <dbReference type="Proteomes" id="UP000618733"/>
    </source>
</evidence>
<gene>
    <name evidence="12" type="ORF">JD292_08260</name>
</gene>
<dbReference type="InterPro" id="IPR001497">
    <property type="entry name" value="MethylDNA_cys_MeTrfase_AS"/>
</dbReference>
<dbReference type="RefSeq" id="WP_200132278.1">
    <property type="nucleotide sequence ID" value="NZ_JAEHOI010000007.1"/>
</dbReference>
<comment type="catalytic activity">
    <reaction evidence="1 9">
        <text>a 4-O-methyl-thymidine in DNA + L-cysteinyl-[protein] = a thymidine in DNA + S-methyl-L-cysteinyl-[protein]</text>
        <dbReference type="Rhea" id="RHEA:53428"/>
        <dbReference type="Rhea" id="RHEA-COMP:10131"/>
        <dbReference type="Rhea" id="RHEA-COMP:10132"/>
        <dbReference type="Rhea" id="RHEA-COMP:13555"/>
        <dbReference type="Rhea" id="RHEA-COMP:13556"/>
        <dbReference type="ChEBI" id="CHEBI:29950"/>
        <dbReference type="ChEBI" id="CHEBI:82612"/>
        <dbReference type="ChEBI" id="CHEBI:137386"/>
        <dbReference type="ChEBI" id="CHEBI:137387"/>
        <dbReference type="EC" id="2.1.1.63"/>
    </reaction>
</comment>
<comment type="subcellular location">
    <subcellularLocation>
        <location evidence="9">Cytoplasm</location>
    </subcellularLocation>
</comment>
<keyword evidence="4 9" id="KW-0489">Methyltransferase</keyword>
<dbReference type="Pfam" id="PF01035">
    <property type="entry name" value="DNA_binding_1"/>
    <property type="match status" value="1"/>
</dbReference>
<dbReference type="EC" id="2.1.1.63" evidence="9"/>
<evidence type="ECO:0000256" key="6">
    <source>
        <dbReference type="ARBA" id="ARBA00022763"/>
    </source>
</evidence>
<dbReference type="InterPro" id="IPR036388">
    <property type="entry name" value="WH-like_DNA-bd_sf"/>
</dbReference>
<evidence type="ECO:0000256" key="9">
    <source>
        <dbReference type="HAMAP-Rule" id="MF_00772"/>
    </source>
</evidence>
<organism evidence="12 13">
    <name type="scientific">Leucobacter edaphi</name>
    <dbReference type="NCBI Taxonomy" id="2796472"/>
    <lineage>
        <taxon>Bacteria</taxon>
        <taxon>Bacillati</taxon>
        <taxon>Actinomycetota</taxon>
        <taxon>Actinomycetes</taxon>
        <taxon>Micrococcales</taxon>
        <taxon>Microbacteriaceae</taxon>
        <taxon>Leucobacter</taxon>
    </lineage>
</organism>